<reference evidence="1" key="1">
    <citation type="journal article" date="2021" name="Nat. Commun.">
        <title>Genetic determinants of endophytism in the Arabidopsis root mycobiome.</title>
        <authorList>
            <person name="Mesny F."/>
            <person name="Miyauchi S."/>
            <person name="Thiergart T."/>
            <person name="Pickel B."/>
            <person name="Atanasova L."/>
            <person name="Karlsson M."/>
            <person name="Huettel B."/>
            <person name="Barry K.W."/>
            <person name="Haridas S."/>
            <person name="Chen C."/>
            <person name="Bauer D."/>
            <person name="Andreopoulos W."/>
            <person name="Pangilinan J."/>
            <person name="LaButti K."/>
            <person name="Riley R."/>
            <person name="Lipzen A."/>
            <person name="Clum A."/>
            <person name="Drula E."/>
            <person name="Henrissat B."/>
            <person name="Kohler A."/>
            <person name="Grigoriev I.V."/>
            <person name="Martin F.M."/>
            <person name="Hacquard S."/>
        </authorList>
    </citation>
    <scope>NUCLEOTIDE SEQUENCE</scope>
    <source>
        <strain evidence="1">MPI-CAGE-AT-0021</strain>
    </source>
</reference>
<dbReference type="PROSITE" id="PS51257">
    <property type="entry name" value="PROKAR_LIPOPROTEIN"/>
    <property type="match status" value="1"/>
</dbReference>
<keyword evidence="2" id="KW-1185">Reference proteome</keyword>
<evidence type="ECO:0000313" key="2">
    <source>
        <dbReference type="Proteomes" id="UP000717696"/>
    </source>
</evidence>
<name>A0A9P9FCL6_9HYPO</name>
<accession>A0A9P9FCL6</accession>
<proteinExistence type="predicted"/>
<comment type="caution">
    <text evidence="1">The sequence shown here is derived from an EMBL/GenBank/DDBJ whole genome shotgun (WGS) entry which is preliminary data.</text>
</comment>
<organism evidence="1 2">
    <name type="scientific">Dactylonectria estremocensis</name>
    <dbReference type="NCBI Taxonomy" id="1079267"/>
    <lineage>
        <taxon>Eukaryota</taxon>
        <taxon>Fungi</taxon>
        <taxon>Dikarya</taxon>
        <taxon>Ascomycota</taxon>
        <taxon>Pezizomycotina</taxon>
        <taxon>Sordariomycetes</taxon>
        <taxon>Hypocreomycetidae</taxon>
        <taxon>Hypocreales</taxon>
        <taxon>Nectriaceae</taxon>
        <taxon>Dactylonectria</taxon>
    </lineage>
</organism>
<dbReference type="EMBL" id="JAGMUU010000003">
    <property type="protein sequence ID" value="KAH7157513.1"/>
    <property type="molecule type" value="Genomic_DNA"/>
</dbReference>
<gene>
    <name evidence="1" type="ORF">B0J13DRAFT_171880</name>
</gene>
<dbReference type="Proteomes" id="UP000717696">
    <property type="component" value="Unassembled WGS sequence"/>
</dbReference>
<dbReference type="AlphaFoldDB" id="A0A9P9FCL6"/>
<evidence type="ECO:0000313" key="1">
    <source>
        <dbReference type="EMBL" id="KAH7157513.1"/>
    </source>
</evidence>
<protein>
    <submittedName>
        <fullName evidence="1">Uncharacterized protein</fullName>
    </submittedName>
</protein>
<sequence length="156" mass="17538">MEGRDRLWNTASLAWRRNLISSHPTLWISVVAACTRAGTSILRIMASRCLLILSTRNYYEYFSPLLHHVLSCISQAPVWAFGWTPVTPSRAQLPPDLREYIIAAQQWPQSAASPVHRIGGVMYSRSCCALSIPGVLPFSWPLHIGCCSVWMCQCFT</sequence>